<dbReference type="Proteomes" id="UP000180166">
    <property type="component" value="Chromosome"/>
</dbReference>
<dbReference type="EMBL" id="BBYQ01000108">
    <property type="protein sequence ID" value="GAP31245.1"/>
    <property type="molecule type" value="Genomic_DNA"/>
</dbReference>
<gene>
    <name evidence="1" type="ORF">NS506_07525</name>
    <name evidence="2" type="ORF">NSK11_contig00108-0008</name>
</gene>
<dbReference type="RefSeq" id="WP_033087323.1">
    <property type="nucleotide sequence ID" value="NZ_AP017900.1"/>
</dbReference>
<proteinExistence type="predicted"/>
<accession>A0A0B8NDY3</accession>
<organism evidence="2 3">
    <name type="scientific">Nocardia seriolae</name>
    <dbReference type="NCBI Taxonomy" id="37332"/>
    <lineage>
        <taxon>Bacteria</taxon>
        <taxon>Bacillati</taxon>
        <taxon>Actinomycetota</taxon>
        <taxon>Actinomycetes</taxon>
        <taxon>Mycobacteriales</taxon>
        <taxon>Nocardiaceae</taxon>
        <taxon>Nocardia</taxon>
    </lineage>
</organism>
<evidence type="ECO:0000313" key="1">
    <source>
        <dbReference type="EMBL" id="APB01545.1"/>
    </source>
</evidence>
<protein>
    <submittedName>
        <fullName evidence="2">Uncharacterized protein</fullName>
    </submittedName>
</protein>
<reference evidence="2 3" key="2">
    <citation type="journal article" date="2016" name="Genome Announc.">
        <title>Draft Genome Sequence of Erythromycin- and Oxytetracycline-Sensitive Nocardia seriolae Strain U-1 (NBRC 110359).</title>
        <authorList>
            <person name="Imajoh M."/>
            <person name="Sukeda M."/>
            <person name="Shimizu M."/>
            <person name="Yamane J."/>
            <person name="Ohnishi K."/>
            <person name="Oshima S."/>
        </authorList>
    </citation>
    <scope>NUCLEOTIDE SEQUENCE [LARGE SCALE GENOMIC DNA]</scope>
    <source>
        <strain evidence="2 3">U-1</strain>
    </source>
</reference>
<reference evidence="1 4" key="3">
    <citation type="submission" date="2016-10" db="EMBL/GenBank/DDBJ databases">
        <title>Genome sequence of Nocardia seriolae strain EM150506, isolated from Anguila japonica.</title>
        <authorList>
            <person name="Han H.-J."/>
        </authorList>
    </citation>
    <scope>NUCLEOTIDE SEQUENCE [LARGE SCALE GENOMIC DNA]</scope>
    <source>
        <strain evidence="1 4">EM150506</strain>
    </source>
</reference>
<dbReference type="Proteomes" id="UP000037179">
    <property type="component" value="Unassembled WGS sequence"/>
</dbReference>
<dbReference type="EMBL" id="CP017839">
    <property type="protein sequence ID" value="APB01545.1"/>
    <property type="molecule type" value="Genomic_DNA"/>
</dbReference>
<name>A0A0B8NDY3_9NOCA</name>
<evidence type="ECO:0000313" key="2">
    <source>
        <dbReference type="EMBL" id="GAP31245.1"/>
    </source>
</evidence>
<keyword evidence="3" id="KW-1185">Reference proteome</keyword>
<dbReference type="AlphaFoldDB" id="A0A0B8NDY3"/>
<dbReference type="OrthoDB" id="4564732at2"/>
<evidence type="ECO:0000313" key="3">
    <source>
        <dbReference type="Proteomes" id="UP000037179"/>
    </source>
</evidence>
<evidence type="ECO:0000313" key="4">
    <source>
        <dbReference type="Proteomes" id="UP000180166"/>
    </source>
</evidence>
<reference evidence="3" key="1">
    <citation type="submission" date="2015-07" db="EMBL/GenBank/DDBJ databases">
        <title>Nocardia seriolae U-1 whole genome shotgun sequence.</title>
        <authorList>
            <person name="Imajoh M."/>
            <person name="Fukumoto Y."/>
            <person name="Sukeda M."/>
            <person name="Yamane J."/>
            <person name="Yamasaki K."/>
            <person name="Shimizu M."/>
            <person name="Ohnishi K."/>
            <person name="Oshima S."/>
        </authorList>
    </citation>
    <scope>NUCLEOTIDE SEQUENCE [LARGE SCALE GENOMIC DNA]</scope>
    <source>
        <strain evidence="3">U-1</strain>
    </source>
</reference>
<sequence length="148" mass="17321">MLWLRESPSYFRFRNGTIRLEEPVHDEVTGQKLNIDTGAFEPATQADIDAVFEPGADLDFAALSEEQFVKETEEARNHYLRGEGPIFDIYRQIDEITDQARQERRPLEAQERDTLTVLRRRTFDMWEQEFGRRAAGEPPSFRYSGDFT</sequence>
<dbReference type="KEGG" id="nsr:NS506_07525"/>
<dbReference type="GeneID" id="93372535"/>